<dbReference type="PANTHER" id="PTHR46310">
    <property type="entry name" value="AMIDASE 1"/>
    <property type="match status" value="1"/>
</dbReference>
<gene>
    <name evidence="2" type="ORF">DFR41_101136</name>
</gene>
<dbReference type="PANTHER" id="PTHR46310:SF7">
    <property type="entry name" value="AMIDASE 1"/>
    <property type="match status" value="1"/>
</dbReference>
<keyword evidence="3" id="KW-1185">Reference proteome</keyword>
<dbReference type="EMBL" id="QQAV01000001">
    <property type="protein sequence ID" value="RDI28383.1"/>
    <property type="molecule type" value="Genomic_DNA"/>
</dbReference>
<feature type="domain" description="Amidase" evidence="1">
    <location>
        <begin position="21"/>
        <end position="383"/>
    </location>
</feature>
<reference evidence="2 3" key="1">
    <citation type="submission" date="2018-07" db="EMBL/GenBank/DDBJ databases">
        <title>Genomic Encyclopedia of Type Strains, Phase IV (KMG-IV): sequencing the most valuable type-strain genomes for metagenomic binning, comparative biology and taxonomic classification.</title>
        <authorList>
            <person name="Goeker M."/>
        </authorList>
    </citation>
    <scope>NUCLEOTIDE SEQUENCE [LARGE SCALE GENOMIC DNA]</scope>
    <source>
        <strain evidence="2 3">DSM 21352</strain>
    </source>
</reference>
<sequence>MPLHDPAHAFVPYPDTPVPHAATGPLAGLTFGVKDLFDVAGYPTGGGSPIVLAMSGIKTRTAPTVQKLLDAGAALAGKTVTDELAFSMNGDNAHFGAPVNGAVPGRISGGSSSGSASAVSNGLCDFALGTDTGGSVRAPANHCGLVGLRPTHGRVSLEGALDLAPSLDTCGWFARDIGTFARVADVLLGDDAAPLPAAPRLLRPTDVWALATPEAAEALQPATAQVEKVFGTAAPVDAALESFDAMYWHFRHIQGREAWMTDGPLIERFAPPLGPGVKERFAFSRAVTDAQVAEAQAFRTRFRAHLAALLGEDGVLVMPCMPDIAPLRSDPDAALEDYRNRAIRLLCLAGLAGFPQLSLPLARRDDAPLGLSLLGPAGSDRSLVALAEQLSAR</sequence>
<dbReference type="RefSeq" id="WP_114801354.1">
    <property type="nucleotide sequence ID" value="NZ_QQAV01000001.1"/>
</dbReference>
<evidence type="ECO:0000313" key="2">
    <source>
        <dbReference type="EMBL" id="RDI28383.1"/>
    </source>
</evidence>
<name>A0A370FM74_9BURK</name>
<dbReference type="NCBIfam" id="NF006169">
    <property type="entry name" value="PRK08310.1"/>
    <property type="match status" value="1"/>
</dbReference>
<organism evidence="2 3">
    <name type="scientific">Pseudacidovorax intermedius</name>
    <dbReference type="NCBI Taxonomy" id="433924"/>
    <lineage>
        <taxon>Bacteria</taxon>
        <taxon>Pseudomonadati</taxon>
        <taxon>Pseudomonadota</taxon>
        <taxon>Betaproteobacteria</taxon>
        <taxon>Burkholderiales</taxon>
        <taxon>Comamonadaceae</taxon>
        <taxon>Pseudacidovorax</taxon>
    </lineage>
</organism>
<dbReference type="Proteomes" id="UP000255265">
    <property type="component" value="Unassembled WGS sequence"/>
</dbReference>
<accession>A0A370FM74</accession>
<dbReference type="AlphaFoldDB" id="A0A370FM74"/>
<dbReference type="SUPFAM" id="SSF75304">
    <property type="entry name" value="Amidase signature (AS) enzymes"/>
    <property type="match status" value="1"/>
</dbReference>
<evidence type="ECO:0000313" key="3">
    <source>
        <dbReference type="Proteomes" id="UP000255265"/>
    </source>
</evidence>
<dbReference type="InterPro" id="IPR020556">
    <property type="entry name" value="Amidase_CS"/>
</dbReference>
<dbReference type="Pfam" id="PF01425">
    <property type="entry name" value="Amidase"/>
    <property type="match status" value="1"/>
</dbReference>
<protein>
    <submittedName>
        <fullName evidence="2">Amidase</fullName>
    </submittedName>
</protein>
<dbReference type="PROSITE" id="PS00571">
    <property type="entry name" value="AMIDASES"/>
    <property type="match status" value="1"/>
</dbReference>
<evidence type="ECO:0000259" key="1">
    <source>
        <dbReference type="Pfam" id="PF01425"/>
    </source>
</evidence>
<dbReference type="OrthoDB" id="8872210at2"/>
<dbReference type="InterPro" id="IPR036928">
    <property type="entry name" value="AS_sf"/>
</dbReference>
<proteinExistence type="predicted"/>
<comment type="caution">
    <text evidence="2">The sequence shown here is derived from an EMBL/GenBank/DDBJ whole genome shotgun (WGS) entry which is preliminary data.</text>
</comment>
<dbReference type="Gene3D" id="3.90.1300.10">
    <property type="entry name" value="Amidase signature (AS) domain"/>
    <property type="match status" value="1"/>
</dbReference>
<dbReference type="STRING" id="433924.NS331_13405"/>
<dbReference type="InterPro" id="IPR023631">
    <property type="entry name" value="Amidase_dom"/>
</dbReference>